<keyword evidence="3" id="KW-1185">Reference proteome</keyword>
<dbReference type="CDD" id="cd09917">
    <property type="entry name" value="F-box_SF"/>
    <property type="match status" value="1"/>
</dbReference>
<proteinExistence type="predicted"/>
<reference evidence="2 3" key="1">
    <citation type="submission" date="2020-01" db="EMBL/GenBank/DDBJ databases">
        <title>Aspergillus terreus IFO 6365 whole genome shotgun sequence.</title>
        <authorList>
            <person name="Kanamasa S."/>
            <person name="Takahashi H."/>
        </authorList>
    </citation>
    <scope>NUCLEOTIDE SEQUENCE [LARGE SCALE GENOMIC DNA]</scope>
    <source>
        <strain evidence="2 3">IFO 6365</strain>
    </source>
</reference>
<dbReference type="InterPro" id="IPR056867">
    <property type="entry name" value="LRR_15"/>
</dbReference>
<evidence type="ECO:0000313" key="3">
    <source>
        <dbReference type="Proteomes" id="UP000452235"/>
    </source>
</evidence>
<dbReference type="Proteomes" id="UP000452235">
    <property type="component" value="Unassembled WGS sequence"/>
</dbReference>
<evidence type="ECO:0000259" key="1">
    <source>
        <dbReference type="Pfam" id="PF24969"/>
    </source>
</evidence>
<evidence type="ECO:0000313" key="2">
    <source>
        <dbReference type="EMBL" id="GFF12790.1"/>
    </source>
</evidence>
<dbReference type="AlphaFoldDB" id="A0A5M3YN31"/>
<dbReference type="OrthoDB" id="5130616at2759"/>
<gene>
    <name evidence="2" type="ORF">ATEIFO6365_0001101400</name>
</gene>
<comment type="caution">
    <text evidence="2">The sequence shown here is derived from an EMBL/GenBank/DDBJ whole genome shotgun (WGS) entry which is preliminary data.</text>
</comment>
<dbReference type="Pfam" id="PF24969">
    <property type="entry name" value="LRR_15"/>
    <property type="match status" value="1"/>
</dbReference>
<dbReference type="VEuPathDB" id="FungiDB:ATEG_01788"/>
<sequence length="473" mass="54449">MFLDLPAELLALVARHLPYSSDRLRLASCCRRLWKATRQEAYISINVHYFCEKSLHSLVEILLDTPDLAQQVTCISLAKSKSPPCQSHLFDSRLTQPSMRQSVSALVRGFAPSDAEYNKWMAAAIPKEECSLLGQDLWLTMLLHCVPNIKWLDMEWGGHTDVSERFLAFVSQNDGFRRLTEATIQVPFNHGGLFKLYKIAPFFRLQSMRKFKGVLISDLHDRDKGRFDDLVPSKSSPIEHIEMVETSSITGFMQVICACKNLKSFTCLGREGYDDLPPGNYMATHFRCVFVEDLSKSFAVAKDSLEHLCFDMYYPEQMYELGWLGSLTDYTNLRTLHLRLRDLLHIDFAEDCRNDPPTFVALPDTLPASLERLYVSDFDYPFLAGLRELEILVHAKDRFPHLRVIDIEGGWEESSRSGDIYSRANPLRRVCEEAGIEFNIRDYMTEVEHRGKPEVESEDHWSHQFGNIHMFTI</sequence>
<protein>
    <recommendedName>
        <fullName evidence="1">Leucine-rich repeat domain-containing protein</fullName>
    </recommendedName>
</protein>
<dbReference type="EMBL" id="BLJY01000001">
    <property type="protein sequence ID" value="GFF12790.1"/>
    <property type="molecule type" value="Genomic_DNA"/>
</dbReference>
<accession>A0A5M3YN31</accession>
<organism evidence="2 3">
    <name type="scientific">Aspergillus terreus</name>
    <dbReference type="NCBI Taxonomy" id="33178"/>
    <lineage>
        <taxon>Eukaryota</taxon>
        <taxon>Fungi</taxon>
        <taxon>Dikarya</taxon>
        <taxon>Ascomycota</taxon>
        <taxon>Pezizomycotina</taxon>
        <taxon>Eurotiomycetes</taxon>
        <taxon>Eurotiomycetidae</taxon>
        <taxon>Eurotiales</taxon>
        <taxon>Aspergillaceae</taxon>
        <taxon>Aspergillus</taxon>
        <taxon>Aspergillus subgen. Circumdati</taxon>
    </lineage>
</organism>
<name>A0A5M3YN31_ASPTE</name>
<feature type="domain" description="Leucine-rich repeat" evidence="1">
    <location>
        <begin position="199"/>
        <end position="377"/>
    </location>
</feature>